<dbReference type="Gene3D" id="3.30.70.360">
    <property type="match status" value="1"/>
</dbReference>
<protein>
    <submittedName>
        <fullName evidence="2">M20/M25/M40 family metallo-hydrolase</fullName>
    </submittedName>
</protein>
<reference evidence="2 3" key="1">
    <citation type="submission" date="2020-05" db="EMBL/GenBank/DDBJ databases">
        <title>Azospirillum oleiclasticum sp. nov, a nitrogen-fixing and heavy crude oil-emulsifying bacterium isolated from the crude oil of Yumen Oilfield.</title>
        <authorList>
            <person name="Wu D."/>
            <person name="Cai M."/>
            <person name="Zhang X."/>
        </authorList>
    </citation>
    <scope>NUCLEOTIDE SEQUENCE [LARGE SCALE GENOMIC DNA]</scope>
    <source>
        <strain evidence="2 3">ROY-1-1-2</strain>
    </source>
</reference>
<dbReference type="RefSeq" id="WP_180285823.1">
    <property type="nucleotide sequence ID" value="NZ_JABFDB010000034.1"/>
</dbReference>
<organism evidence="2 3">
    <name type="scientific">Azospirillum oleiclasticum</name>
    <dbReference type="NCBI Taxonomy" id="2735135"/>
    <lineage>
        <taxon>Bacteria</taxon>
        <taxon>Pseudomonadati</taxon>
        <taxon>Pseudomonadota</taxon>
        <taxon>Alphaproteobacteria</taxon>
        <taxon>Rhodospirillales</taxon>
        <taxon>Azospirillaceae</taxon>
        <taxon>Azospirillum</taxon>
    </lineage>
</organism>
<keyword evidence="3" id="KW-1185">Reference proteome</keyword>
<dbReference type="InterPro" id="IPR050072">
    <property type="entry name" value="Peptidase_M20A"/>
</dbReference>
<gene>
    <name evidence="2" type="ORF">HND93_30450</name>
</gene>
<sequence>MDVTMRRILARGDETRDGAIGLLRGLIAATALGETAVQERVAAELRALGCTVESVRYRPADVPMVEEFASDHAIDAGERVSVVGRLPGSGAGGRSLVLFAHPDGEPPADTQRWERDPFIGVMEGGRLYGWGVADDLAGVAAMVEGLRLLLEAGIQPAGDVIIASTPSKRHARGVSALLHGGLTADAALYLHPAESGAGLSEVKAFAAGQLDFRITVVGRPPATTEPHQTGFAHRAVNPVDKAMLVWKALRDLDERRGLSVRHPRLQAAVGRSTNLMVTHMACGEPERLSRVADRCVLGGAVSFPPPERLADVQAAIAAAVAEAAAGDPWLAEHPPVIHWDAGVTGAEVPEDHALWRTVSGVMQAVTGRPPHVNPMHTSSDIRNPMVQKGIPTVGLGPLCGDLTQTGGHDEWVDVDDYLRCVTATAGIIATWCGAGRPPGR</sequence>
<evidence type="ECO:0000313" key="2">
    <source>
        <dbReference type="EMBL" id="NYZ24046.1"/>
    </source>
</evidence>
<dbReference type="Gene3D" id="3.40.630.10">
    <property type="entry name" value="Zn peptidases"/>
    <property type="match status" value="1"/>
</dbReference>
<keyword evidence="1" id="KW-0378">Hydrolase</keyword>
<dbReference type="InterPro" id="IPR002933">
    <property type="entry name" value="Peptidase_M20"/>
</dbReference>
<dbReference type="PANTHER" id="PTHR43808">
    <property type="entry name" value="ACETYLORNITHINE DEACETYLASE"/>
    <property type="match status" value="1"/>
</dbReference>
<comment type="caution">
    <text evidence="2">The sequence shown here is derived from an EMBL/GenBank/DDBJ whole genome shotgun (WGS) entry which is preliminary data.</text>
</comment>
<name>A0ABX2TII5_9PROT</name>
<evidence type="ECO:0000313" key="3">
    <source>
        <dbReference type="Proteomes" id="UP000584642"/>
    </source>
</evidence>
<proteinExistence type="predicted"/>
<dbReference type="Pfam" id="PF01546">
    <property type="entry name" value="Peptidase_M20"/>
    <property type="match status" value="1"/>
</dbReference>
<dbReference type="PANTHER" id="PTHR43808:SF25">
    <property type="entry name" value="PEPTIDASE M20 DIMERISATION DOMAIN-CONTAINING PROTEIN"/>
    <property type="match status" value="1"/>
</dbReference>
<dbReference type="SUPFAM" id="SSF53187">
    <property type="entry name" value="Zn-dependent exopeptidases"/>
    <property type="match status" value="1"/>
</dbReference>
<dbReference type="Proteomes" id="UP000584642">
    <property type="component" value="Unassembled WGS sequence"/>
</dbReference>
<dbReference type="EMBL" id="JABFDB010000034">
    <property type="protein sequence ID" value="NYZ24046.1"/>
    <property type="molecule type" value="Genomic_DNA"/>
</dbReference>
<evidence type="ECO:0000256" key="1">
    <source>
        <dbReference type="ARBA" id="ARBA00022801"/>
    </source>
</evidence>
<accession>A0ABX2TII5</accession>